<reference evidence="3" key="1">
    <citation type="submission" date="2023-05" db="EMBL/GenBank/DDBJ databases">
        <title>Streptantibioticus silvisoli sp. nov., acidotolerant actinomycetes 1 from pine litter.</title>
        <authorList>
            <person name="Swiecimska M."/>
            <person name="Golinska P."/>
            <person name="Sangal V."/>
            <person name="Wachnowicz B."/>
            <person name="Goodfellow M."/>
        </authorList>
    </citation>
    <scope>NUCLEOTIDE SEQUENCE</scope>
    <source>
        <strain evidence="3">SL13</strain>
    </source>
</reference>
<dbReference type="PANTHER" id="PTHR40763">
    <property type="entry name" value="MEMBRANE PROTEIN-RELATED"/>
    <property type="match status" value="1"/>
</dbReference>
<dbReference type="PANTHER" id="PTHR40763:SF5">
    <property type="entry name" value="MEMBRANE PROTEIN"/>
    <property type="match status" value="1"/>
</dbReference>
<sequence>MSQEPAPWVGQEQLEQRVSHDDRERVSEVLRVAAGDGRLSLEELEERLEGCFAARTYGDLVPLVADLPGQAMTVAEPGRAKEVARVRRSGGNVRYEGAWEVPRRLEIAVRGGNVLLDFTSAVARQPVTDVELDMRGGNLRLIVPAGYAVESGEVEMLGGSVRHHVTVGGPVVHRIIVTGAMTGGNIIVQPPRAPRRPGRLRRLLGRDR</sequence>
<feature type="region of interest" description="Disordered" evidence="1">
    <location>
        <begin position="1"/>
        <end position="21"/>
    </location>
</feature>
<name>A0AA90K9H2_9ACTN</name>
<dbReference type="InterPro" id="IPR012551">
    <property type="entry name" value="DUF1707_SHOCT-like"/>
</dbReference>
<proteinExistence type="predicted"/>
<evidence type="ECO:0000259" key="2">
    <source>
        <dbReference type="Pfam" id="PF08044"/>
    </source>
</evidence>
<gene>
    <name evidence="3" type="ORF">POF50_016310</name>
</gene>
<organism evidence="3">
    <name type="scientific">Streptantibioticus silvisoli</name>
    <dbReference type="NCBI Taxonomy" id="2705255"/>
    <lineage>
        <taxon>Bacteria</taxon>
        <taxon>Bacillati</taxon>
        <taxon>Actinomycetota</taxon>
        <taxon>Actinomycetes</taxon>
        <taxon>Kitasatosporales</taxon>
        <taxon>Streptomycetaceae</taxon>
        <taxon>Streptantibioticus</taxon>
    </lineage>
</organism>
<dbReference type="Pfam" id="PF08044">
    <property type="entry name" value="DUF1707"/>
    <property type="match status" value="1"/>
</dbReference>
<evidence type="ECO:0000256" key="1">
    <source>
        <dbReference type="SAM" id="MobiDB-lite"/>
    </source>
</evidence>
<accession>A0AA90K9H2</accession>
<dbReference type="EMBL" id="JABXJJ020000018">
    <property type="protein sequence ID" value="MDI5970887.1"/>
    <property type="molecule type" value="Genomic_DNA"/>
</dbReference>
<protein>
    <submittedName>
        <fullName evidence="3">DUF1707 domain-containing protein</fullName>
    </submittedName>
</protein>
<feature type="domain" description="DUF1707" evidence="2">
    <location>
        <begin position="17"/>
        <end position="68"/>
    </location>
</feature>
<dbReference type="AlphaFoldDB" id="A0AA90K9H2"/>
<comment type="caution">
    <text evidence="3">The sequence shown here is derived from an EMBL/GenBank/DDBJ whole genome shotgun (WGS) entry which is preliminary data.</text>
</comment>
<dbReference type="RefSeq" id="WP_271313596.1">
    <property type="nucleotide sequence ID" value="NZ_JABXJJ020000018.1"/>
</dbReference>
<evidence type="ECO:0000313" key="3">
    <source>
        <dbReference type="EMBL" id="MDI5970887.1"/>
    </source>
</evidence>